<evidence type="ECO:0000256" key="2">
    <source>
        <dbReference type="ARBA" id="ARBA00022692"/>
    </source>
</evidence>
<dbReference type="GO" id="GO:0016020">
    <property type="term" value="C:membrane"/>
    <property type="evidence" value="ECO:0007669"/>
    <property type="project" value="UniProtKB-SubCell"/>
</dbReference>
<dbReference type="InterPro" id="IPR019184">
    <property type="entry name" value="Uncharacterised_TM-17"/>
</dbReference>
<name>F2US68_SALR5</name>
<evidence type="ECO:0000313" key="6">
    <source>
        <dbReference type="EMBL" id="EGD80473.1"/>
    </source>
</evidence>
<dbReference type="Pfam" id="PF09799">
    <property type="entry name" value="Transmemb_17"/>
    <property type="match status" value="1"/>
</dbReference>
<dbReference type="AlphaFoldDB" id="F2US68"/>
<feature type="transmembrane region" description="Helical" evidence="5">
    <location>
        <begin position="84"/>
        <end position="107"/>
    </location>
</feature>
<reference evidence="6" key="1">
    <citation type="submission" date="2009-08" db="EMBL/GenBank/DDBJ databases">
        <title>Annotation of Salpingoeca rosetta.</title>
        <authorList>
            <consortium name="The Broad Institute Genome Sequencing Platform"/>
            <person name="Russ C."/>
            <person name="Cuomo C."/>
            <person name="Burger G."/>
            <person name="Gray M.W."/>
            <person name="Holland P.W.H."/>
            <person name="King N."/>
            <person name="Lang F.B.F."/>
            <person name="Roger A.J."/>
            <person name="Ruiz-Trillo I."/>
            <person name="Young S.K."/>
            <person name="Zeng Q."/>
            <person name="Gargeya S."/>
            <person name="Alvarado L."/>
            <person name="Berlin A."/>
            <person name="Chapman S.B."/>
            <person name="Chen Z."/>
            <person name="Freedman E."/>
            <person name="Gellesch M."/>
            <person name="Goldberg J."/>
            <person name="Griggs A."/>
            <person name="Gujja S."/>
            <person name="Heilman E."/>
            <person name="Heiman D."/>
            <person name="Howarth C."/>
            <person name="Mehta T."/>
            <person name="Neiman D."/>
            <person name="Pearson M."/>
            <person name="Roberts A."/>
            <person name="Saif S."/>
            <person name="Shea T."/>
            <person name="Shenoy N."/>
            <person name="Sisk P."/>
            <person name="Stolte C."/>
            <person name="Sykes S."/>
            <person name="White J."/>
            <person name="Yandava C."/>
            <person name="Haas B."/>
            <person name="Nusbaum C."/>
            <person name="Birren B."/>
        </authorList>
    </citation>
    <scope>NUCLEOTIDE SEQUENCE [LARGE SCALE GENOMIC DNA]</scope>
    <source>
        <strain evidence="6">ATCC 50818</strain>
    </source>
</reference>
<gene>
    <name evidence="6" type="ORF">PTSG_11115</name>
</gene>
<accession>F2US68</accession>
<dbReference type="PANTHER" id="PTHR13531">
    <property type="entry name" value="GEO07735P1-RELATED-RELATED"/>
    <property type="match status" value="1"/>
</dbReference>
<dbReference type="FunCoup" id="F2US68">
    <property type="interactions" value="50"/>
</dbReference>
<sequence length="156" mass="17490">MRGPLAAFSAFRGPARVGSAHLQACIYYQSCFDVVWGLFAIITTAMRPGGLSGQMVRAIIYFLLLSLEVVRLLLGNAGNKREKVLLLVAFELLTFVQSTIIWVVVFVYEPRPLEYGGNILFVTFILVEFVVCFPALSAINREEVSRFAMLYRETTL</sequence>
<dbReference type="PANTHER" id="PTHR13531:SF6">
    <property type="entry name" value="TMEM (HUMAN TRANSMEMBRANE PROTEIN) HOMOLOG"/>
    <property type="match status" value="1"/>
</dbReference>
<organism evidence="7">
    <name type="scientific">Salpingoeca rosetta (strain ATCC 50818 / BSB-021)</name>
    <dbReference type="NCBI Taxonomy" id="946362"/>
    <lineage>
        <taxon>Eukaryota</taxon>
        <taxon>Choanoflagellata</taxon>
        <taxon>Craspedida</taxon>
        <taxon>Salpingoecidae</taxon>
        <taxon>Salpingoeca</taxon>
    </lineage>
</organism>
<dbReference type="KEGG" id="sre:PTSG_11115"/>
<protein>
    <submittedName>
        <fullName evidence="6">Uncharacterized protein</fullName>
    </submittedName>
</protein>
<keyword evidence="4 5" id="KW-0472">Membrane</keyword>
<evidence type="ECO:0000256" key="3">
    <source>
        <dbReference type="ARBA" id="ARBA00022989"/>
    </source>
</evidence>
<evidence type="ECO:0000313" key="7">
    <source>
        <dbReference type="Proteomes" id="UP000007799"/>
    </source>
</evidence>
<keyword evidence="3 5" id="KW-1133">Transmembrane helix</keyword>
<dbReference type="InParanoid" id="F2US68"/>
<dbReference type="GO" id="GO:0035869">
    <property type="term" value="C:ciliary transition zone"/>
    <property type="evidence" value="ECO:0007669"/>
    <property type="project" value="TreeGrafter"/>
</dbReference>
<evidence type="ECO:0000256" key="1">
    <source>
        <dbReference type="ARBA" id="ARBA00004141"/>
    </source>
</evidence>
<keyword evidence="7" id="KW-1185">Reference proteome</keyword>
<dbReference type="EMBL" id="GL832993">
    <property type="protein sequence ID" value="EGD80473.1"/>
    <property type="molecule type" value="Genomic_DNA"/>
</dbReference>
<proteinExistence type="predicted"/>
<feature type="transmembrane region" description="Helical" evidence="5">
    <location>
        <begin position="26"/>
        <end position="46"/>
    </location>
</feature>
<feature type="transmembrane region" description="Helical" evidence="5">
    <location>
        <begin position="58"/>
        <end position="77"/>
    </location>
</feature>
<keyword evidence="2 5" id="KW-0812">Transmembrane</keyword>
<dbReference type="RefSeq" id="XP_004988037.1">
    <property type="nucleotide sequence ID" value="XM_004987980.1"/>
</dbReference>
<dbReference type="GeneID" id="16068562"/>
<dbReference type="GO" id="GO:1905515">
    <property type="term" value="P:non-motile cilium assembly"/>
    <property type="evidence" value="ECO:0007669"/>
    <property type="project" value="TreeGrafter"/>
</dbReference>
<evidence type="ECO:0000256" key="4">
    <source>
        <dbReference type="ARBA" id="ARBA00023136"/>
    </source>
</evidence>
<comment type="subcellular location">
    <subcellularLocation>
        <location evidence="1">Membrane</location>
        <topology evidence="1">Multi-pass membrane protein</topology>
    </subcellularLocation>
</comment>
<evidence type="ECO:0000256" key="5">
    <source>
        <dbReference type="SAM" id="Phobius"/>
    </source>
</evidence>
<dbReference type="Proteomes" id="UP000007799">
    <property type="component" value="Unassembled WGS sequence"/>
</dbReference>
<feature type="transmembrane region" description="Helical" evidence="5">
    <location>
        <begin position="119"/>
        <end position="139"/>
    </location>
</feature>